<dbReference type="STRING" id="49390.A0A068UNS6"/>
<evidence type="ECO:0000313" key="12">
    <source>
        <dbReference type="Proteomes" id="UP000295252"/>
    </source>
</evidence>
<dbReference type="InterPro" id="IPR046427">
    <property type="entry name" value="Legumain_prodom_sf"/>
</dbReference>
<evidence type="ECO:0000256" key="1">
    <source>
        <dbReference type="ARBA" id="ARBA00009941"/>
    </source>
</evidence>
<dbReference type="InterPro" id="IPR048501">
    <property type="entry name" value="Legum_prodom"/>
</dbReference>
<evidence type="ECO:0000313" key="11">
    <source>
        <dbReference type="EMBL" id="CDP09909.1"/>
    </source>
</evidence>
<evidence type="ECO:0000256" key="2">
    <source>
        <dbReference type="ARBA" id="ARBA00022670"/>
    </source>
</evidence>
<reference evidence="12" key="1">
    <citation type="journal article" date="2014" name="Science">
        <title>The coffee genome provides insight into the convergent evolution of caffeine biosynthesis.</title>
        <authorList>
            <person name="Denoeud F."/>
            <person name="Carretero-Paulet L."/>
            <person name="Dereeper A."/>
            <person name="Droc G."/>
            <person name="Guyot R."/>
            <person name="Pietrella M."/>
            <person name="Zheng C."/>
            <person name="Alberti A."/>
            <person name="Anthony F."/>
            <person name="Aprea G."/>
            <person name="Aury J.M."/>
            <person name="Bento P."/>
            <person name="Bernard M."/>
            <person name="Bocs S."/>
            <person name="Campa C."/>
            <person name="Cenci A."/>
            <person name="Combes M.C."/>
            <person name="Crouzillat D."/>
            <person name="Da Silva C."/>
            <person name="Daddiego L."/>
            <person name="De Bellis F."/>
            <person name="Dussert S."/>
            <person name="Garsmeur O."/>
            <person name="Gayraud T."/>
            <person name="Guignon V."/>
            <person name="Jahn K."/>
            <person name="Jamilloux V."/>
            <person name="Joet T."/>
            <person name="Labadie K."/>
            <person name="Lan T."/>
            <person name="Leclercq J."/>
            <person name="Lepelley M."/>
            <person name="Leroy T."/>
            <person name="Li L.T."/>
            <person name="Librado P."/>
            <person name="Lopez L."/>
            <person name="Munoz A."/>
            <person name="Noel B."/>
            <person name="Pallavicini A."/>
            <person name="Perrotta G."/>
            <person name="Poncet V."/>
            <person name="Pot D."/>
            <person name="Priyono X."/>
            <person name="Rigoreau M."/>
            <person name="Rouard M."/>
            <person name="Rozas J."/>
            <person name="Tranchant-Dubreuil C."/>
            <person name="VanBuren R."/>
            <person name="Zhang Q."/>
            <person name="Andrade A.C."/>
            <person name="Argout X."/>
            <person name="Bertrand B."/>
            <person name="de Kochko A."/>
            <person name="Graziosi G."/>
            <person name="Henry R.J."/>
            <person name="Jayarama X."/>
            <person name="Ming R."/>
            <person name="Nagai C."/>
            <person name="Rounsley S."/>
            <person name="Sankoff D."/>
            <person name="Giuliano G."/>
            <person name="Albert V.A."/>
            <person name="Wincker P."/>
            <person name="Lashermes P."/>
        </authorList>
    </citation>
    <scope>NUCLEOTIDE SEQUENCE [LARGE SCALE GENOMIC DNA]</scope>
    <source>
        <strain evidence="12">cv. DH200-94</strain>
    </source>
</reference>
<evidence type="ECO:0000256" key="8">
    <source>
        <dbReference type="PIRSR" id="PIRSR019663-1"/>
    </source>
</evidence>
<dbReference type="Gramene" id="CDP09909">
    <property type="protein sequence ID" value="CDP09909"/>
    <property type="gene ID" value="GSCOC_T00030398001"/>
</dbReference>
<evidence type="ECO:0000256" key="4">
    <source>
        <dbReference type="ARBA" id="ARBA00022801"/>
    </source>
</evidence>
<dbReference type="PIRSF" id="PIRSF500139">
    <property type="entry name" value="AE"/>
    <property type="match status" value="1"/>
</dbReference>
<dbReference type="InterPro" id="IPR001096">
    <property type="entry name" value="Peptidase_C13"/>
</dbReference>
<feature type="domain" description="Legumain prodomain" evidence="10">
    <location>
        <begin position="385"/>
        <end position="480"/>
    </location>
</feature>
<organism evidence="11 12">
    <name type="scientific">Coffea canephora</name>
    <name type="common">Robusta coffee</name>
    <dbReference type="NCBI Taxonomy" id="49390"/>
    <lineage>
        <taxon>Eukaryota</taxon>
        <taxon>Viridiplantae</taxon>
        <taxon>Streptophyta</taxon>
        <taxon>Embryophyta</taxon>
        <taxon>Tracheophyta</taxon>
        <taxon>Spermatophyta</taxon>
        <taxon>Magnoliopsida</taxon>
        <taxon>eudicotyledons</taxon>
        <taxon>Gunneridae</taxon>
        <taxon>Pentapetalae</taxon>
        <taxon>asterids</taxon>
        <taxon>lamiids</taxon>
        <taxon>Gentianales</taxon>
        <taxon>Rubiaceae</taxon>
        <taxon>Ixoroideae</taxon>
        <taxon>Gardenieae complex</taxon>
        <taxon>Bertiereae - Coffeeae clade</taxon>
        <taxon>Coffeeae</taxon>
        <taxon>Coffea</taxon>
    </lineage>
</organism>
<dbReference type="EMBL" id="HG739125">
    <property type="protein sequence ID" value="CDP09909.1"/>
    <property type="molecule type" value="Genomic_DNA"/>
</dbReference>
<feature type="active site" evidence="8">
    <location>
        <position position="174"/>
    </location>
</feature>
<feature type="chain" id="PRO_5001655077" description="Legumain prodomain domain-containing protein" evidence="9">
    <location>
        <begin position="25"/>
        <end position="497"/>
    </location>
</feature>
<feature type="active site" description="Nucleophile" evidence="8">
    <location>
        <position position="216"/>
    </location>
</feature>
<dbReference type="FunFam" id="1.10.132.130:FF:000001">
    <property type="entry name" value="Vacuolar-processing enzyme beta-isozyme"/>
    <property type="match status" value="1"/>
</dbReference>
<proteinExistence type="inferred from homology"/>
<dbReference type="PhylomeDB" id="A0A068UNS6"/>
<name>A0A068UNS6_COFCA</name>
<evidence type="ECO:0000256" key="7">
    <source>
        <dbReference type="ARBA" id="ARBA00023180"/>
    </source>
</evidence>
<dbReference type="GO" id="GO:0006624">
    <property type="term" value="P:vacuolar protein processing"/>
    <property type="evidence" value="ECO:0007669"/>
    <property type="project" value="TreeGrafter"/>
</dbReference>
<dbReference type="OMA" id="CPGMETP"/>
<keyword evidence="2" id="KW-0645">Protease</keyword>
<dbReference type="InterPro" id="IPR043577">
    <property type="entry name" value="AE"/>
</dbReference>
<gene>
    <name evidence="11" type="ORF">GSCOC_T00030398001</name>
</gene>
<evidence type="ECO:0000256" key="6">
    <source>
        <dbReference type="ARBA" id="ARBA00023157"/>
    </source>
</evidence>
<dbReference type="OrthoDB" id="192611at2759"/>
<dbReference type="Proteomes" id="UP000295252">
    <property type="component" value="Chromosome X"/>
</dbReference>
<keyword evidence="5" id="KW-0788">Thiol protease</keyword>
<evidence type="ECO:0000256" key="9">
    <source>
        <dbReference type="SAM" id="SignalP"/>
    </source>
</evidence>
<sequence length="497" mass="55666">MAVYAIFWCLSMVLLQMVTTPSIAMGNRPRFPDQAWKSLSPPPADDPEPEKCRGKTWAVLVAGSNEWYNYRHQADVCHAYQILKKGGLKDEHIVAFMYDDIANNQENPKPGVIINRPHGDDVYKGVLKDYTGKHANTQNFYAVLLGNKMALTGGSGKVVNSTNEDRIFIFYSDHGGAGVLGMPSGDPLYANDFNEVLKKKHASGTYKEMVIYVEACESGSIFEGLLPQNLSIYATTAANAREDSYATYCSFPDTATGEPEVFPCLGDLYSVSWMEDSQFICSESHNLKKETIKQQFKKVKERTSNNHTYIDGSHVTEYGNTRMHAEKLYLYHGFNPATESFPPNDRDSPVHMAVVEQRSADLFFLRNRYKRMKDGSAEKVKLLEQITNMENYRKLLDGSVDIIGASLFGQERSPSVLTHVRAPGLPVVDDWECLKSMVRVFETHCGPLTQYGMKHMRAFANLCNDRITPSAMEAACKSACKGRDLGRSDPAKRHINA</sequence>
<dbReference type="GO" id="GO:0004197">
    <property type="term" value="F:cysteine-type endopeptidase activity"/>
    <property type="evidence" value="ECO:0007669"/>
    <property type="project" value="InterPro"/>
</dbReference>
<keyword evidence="7" id="KW-0325">Glycoprotein</keyword>
<keyword evidence="3 9" id="KW-0732">Signal</keyword>
<dbReference type="FunFam" id="3.40.50.1460:FF:000005">
    <property type="entry name" value="Vacuolar-processing enzyme beta-isozyme"/>
    <property type="match status" value="1"/>
</dbReference>
<dbReference type="AlphaFoldDB" id="A0A068UNS6"/>
<dbReference type="PANTHER" id="PTHR12000:SF42">
    <property type="entry name" value="LEGUMAIN"/>
    <property type="match status" value="1"/>
</dbReference>
<evidence type="ECO:0000256" key="3">
    <source>
        <dbReference type="ARBA" id="ARBA00022729"/>
    </source>
</evidence>
<comment type="similarity">
    <text evidence="1">Belongs to the peptidase C13 family.</text>
</comment>
<keyword evidence="4" id="KW-0378">Hydrolase</keyword>
<dbReference type="CDD" id="cd21115">
    <property type="entry name" value="legumain_C"/>
    <property type="match status" value="1"/>
</dbReference>
<dbReference type="InParanoid" id="A0A068UNS6"/>
<feature type="signal peptide" evidence="9">
    <location>
        <begin position="1"/>
        <end position="24"/>
    </location>
</feature>
<dbReference type="Gene3D" id="1.10.132.130">
    <property type="match status" value="1"/>
</dbReference>
<dbReference type="Pfam" id="PF20985">
    <property type="entry name" value="Legum_prodom"/>
    <property type="match status" value="1"/>
</dbReference>
<dbReference type="Pfam" id="PF01650">
    <property type="entry name" value="Peptidase_C13"/>
    <property type="match status" value="1"/>
</dbReference>
<keyword evidence="12" id="KW-1185">Reference proteome</keyword>
<dbReference type="GO" id="GO:0005773">
    <property type="term" value="C:vacuole"/>
    <property type="evidence" value="ECO:0007669"/>
    <property type="project" value="GOC"/>
</dbReference>
<dbReference type="PIRSF" id="PIRSF019663">
    <property type="entry name" value="Legumain"/>
    <property type="match status" value="1"/>
</dbReference>
<dbReference type="PANTHER" id="PTHR12000">
    <property type="entry name" value="HEMOGLOBINASE FAMILY MEMBER"/>
    <property type="match status" value="1"/>
</dbReference>
<keyword evidence="6" id="KW-1015">Disulfide bond</keyword>
<evidence type="ECO:0000259" key="10">
    <source>
        <dbReference type="Pfam" id="PF20985"/>
    </source>
</evidence>
<dbReference type="GO" id="GO:0051603">
    <property type="term" value="P:proteolysis involved in protein catabolic process"/>
    <property type="evidence" value="ECO:0007669"/>
    <property type="project" value="InterPro"/>
</dbReference>
<evidence type="ECO:0000256" key="5">
    <source>
        <dbReference type="ARBA" id="ARBA00022807"/>
    </source>
</evidence>
<accession>A0A068UNS6</accession>
<dbReference type="Gene3D" id="3.40.50.1460">
    <property type="match status" value="1"/>
</dbReference>
<dbReference type="PRINTS" id="PR00776">
    <property type="entry name" value="HEMOGLOBNASE"/>
</dbReference>
<protein>
    <recommendedName>
        <fullName evidence="10">Legumain prodomain domain-containing protein</fullName>
    </recommendedName>
</protein>